<protein>
    <submittedName>
        <fullName evidence="4">Transcriptional regulator</fullName>
    </submittedName>
</protein>
<dbReference type="AlphaFoldDB" id="A0A0B6TRJ3"/>
<evidence type="ECO:0000313" key="5">
    <source>
        <dbReference type="Proteomes" id="UP000031928"/>
    </source>
</evidence>
<evidence type="ECO:0000256" key="1">
    <source>
        <dbReference type="ARBA" id="ARBA00023125"/>
    </source>
</evidence>
<dbReference type="KEGG" id="cmq:B840_02885"/>
<dbReference type="SUPFAM" id="SSF46689">
    <property type="entry name" value="Homeodomain-like"/>
    <property type="match status" value="1"/>
</dbReference>
<dbReference type="RefSeq" id="WP_042620880.1">
    <property type="nucleotide sequence ID" value="NZ_CP007790.1"/>
</dbReference>
<dbReference type="PROSITE" id="PS50977">
    <property type="entry name" value="HTH_TETR_2"/>
    <property type="match status" value="1"/>
</dbReference>
<dbReference type="Gene3D" id="1.10.357.10">
    <property type="entry name" value="Tetracycline Repressor, domain 2"/>
    <property type="match status" value="1"/>
</dbReference>
<keyword evidence="1 2" id="KW-0238">DNA-binding</keyword>
<dbReference type="OrthoDB" id="8688418at2"/>
<dbReference type="Pfam" id="PF00440">
    <property type="entry name" value="TetR_N"/>
    <property type="match status" value="1"/>
</dbReference>
<keyword evidence="5" id="KW-1185">Reference proteome</keyword>
<accession>A0A0B6TRJ3</accession>
<name>A0A0B6TRJ3_9CORY</name>
<feature type="DNA-binding region" description="H-T-H motif" evidence="2">
    <location>
        <begin position="33"/>
        <end position="52"/>
    </location>
</feature>
<reference evidence="4 5" key="1">
    <citation type="submission" date="2014-05" db="EMBL/GenBank/DDBJ databases">
        <title>Complete genome sequence of Corynebacterium marinum DSM 44953.</title>
        <authorList>
            <person name="Schaffert L."/>
            <person name="Albersmeier A."/>
            <person name="Kalinowski J."/>
            <person name="Ruckert C."/>
        </authorList>
    </citation>
    <scope>NUCLEOTIDE SEQUENCE [LARGE SCALE GENOMIC DNA]</scope>
    <source>
        <strain evidence="4 5">DSM 44953</strain>
    </source>
</reference>
<proteinExistence type="predicted"/>
<feature type="domain" description="HTH tetR-type" evidence="3">
    <location>
        <begin position="10"/>
        <end position="70"/>
    </location>
</feature>
<gene>
    <name evidence="4" type="ORF">B840_02885</name>
</gene>
<evidence type="ECO:0000259" key="3">
    <source>
        <dbReference type="PROSITE" id="PS50977"/>
    </source>
</evidence>
<dbReference type="HOGENOM" id="CLU_069356_2_3_11"/>
<organism evidence="4 5">
    <name type="scientific">Corynebacterium marinum DSM 44953</name>
    <dbReference type="NCBI Taxonomy" id="1224162"/>
    <lineage>
        <taxon>Bacteria</taxon>
        <taxon>Bacillati</taxon>
        <taxon>Actinomycetota</taxon>
        <taxon>Actinomycetes</taxon>
        <taxon>Mycobacteriales</taxon>
        <taxon>Corynebacteriaceae</taxon>
        <taxon>Corynebacterium</taxon>
    </lineage>
</organism>
<dbReference type="EMBL" id="CP007790">
    <property type="protein sequence ID" value="AJK68205.1"/>
    <property type="molecule type" value="Genomic_DNA"/>
</dbReference>
<dbReference type="GO" id="GO:0003677">
    <property type="term" value="F:DNA binding"/>
    <property type="evidence" value="ECO:0007669"/>
    <property type="project" value="UniProtKB-UniRule"/>
</dbReference>
<dbReference type="STRING" id="1224162.B840_02885"/>
<evidence type="ECO:0000313" key="4">
    <source>
        <dbReference type="EMBL" id="AJK68205.1"/>
    </source>
</evidence>
<evidence type="ECO:0000256" key="2">
    <source>
        <dbReference type="PROSITE-ProRule" id="PRU00335"/>
    </source>
</evidence>
<dbReference type="Proteomes" id="UP000031928">
    <property type="component" value="Chromosome"/>
</dbReference>
<dbReference type="InterPro" id="IPR001647">
    <property type="entry name" value="HTH_TetR"/>
</dbReference>
<sequence length="197" mass="21113">MSSLRETKKAATRATLARAAAQIALDHGAEGLTVAAVSEAAGFSPRTFHNYFDDMVEALVEFITDRVSSLTGLLNEIPADTGLFEAVEEIVVDGLLQDRVGAGELDSFAALFRIGGILQTLTGADARPQFTRHLQPVFDTVHPRASGLDDFESHVAVNVAVAVSTTALETYYALPEPRDPAVGESLIRRAFSLVRLT</sequence>
<dbReference type="InterPro" id="IPR009057">
    <property type="entry name" value="Homeodomain-like_sf"/>
</dbReference>